<name>A0A7J9EGD2_9ROSI</name>
<comment type="caution">
    <text evidence="2">The sequence shown here is derived from an EMBL/GenBank/DDBJ whole genome shotgun (WGS) entry which is preliminary data.</text>
</comment>
<dbReference type="PANTHER" id="PTHR47295">
    <property type="entry name" value="EG45-LIKE DOMAIN CONTAINING PROTEIN 1-RELATED"/>
    <property type="match status" value="1"/>
</dbReference>
<dbReference type="Gene3D" id="2.40.40.10">
    <property type="entry name" value="RlpA-like domain"/>
    <property type="match status" value="1"/>
</dbReference>
<dbReference type="CDD" id="cd22269">
    <property type="entry name" value="DPBB_EG45-like"/>
    <property type="match status" value="1"/>
</dbReference>
<reference evidence="2 3" key="1">
    <citation type="journal article" date="2019" name="Genome Biol. Evol.">
        <title>Insights into the evolution of the New World diploid cottons (Gossypium, subgenus Houzingenia) based on genome sequencing.</title>
        <authorList>
            <person name="Grover C.E."/>
            <person name="Arick M.A. 2nd"/>
            <person name="Thrash A."/>
            <person name="Conover J.L."/>
            <person name="Sanders W.S."/>
            <person name="Peterson D.G."/>
            <person name="Frelichowski J.E."/>
            <person name="Scheffler J.A."/>
            <person name="Scheffler B.E."/>
            <person name="Wendel J.F."/>
        </authorList>
    </citation>
    <scope>NUCLEOTIDE SEQUENCE [LARGE SCALE GENOMIC DNA]</scope>
    <source>
        <strain evidence="2">8</strain>
        <tissue evidence="2">Leaf</tissue>
    </source>
</reference>
<dbReference type="Pfam" id="PF03330">
    <property type="entry name" value="DPBB_1"/>
    <property type="match status" value="1"/>
</dbReference>
<dbReference type="InterPro" id="IPR009009">
    <property type="entry name" value="RlpA-like_DPBB"/>
</dbReference>
<dbReference type="EMBL" id="JABEZW010000008">
    <property type="protein sequence ID" value="MBA0772079.1"/>
    <property type="molecule type" value="Genomic_DNA"/>
</dbReference>
<accession>A0A7J9EGD2</accession>
<evidence type="ECO:0000259" key="1">
    <source>
        <dbReference type="Pfam" id="PF03330"/>
    </source>
</evidence>
<dbReference type="GO" id="GO:0048046">
    <property type="term" value="C:apoplast"/>
    <property type="evidence" value="ECO:0007669"/>
    <property type="project" value="InterPro"/>
</dbReference>
<organism evidence="2 3">
    <name type="scientific">Gossypium trilobum</name>
    <dbReference type="NCBI Taxonomy" id="34281"/>
    <lineage>
        <taxon>Eukaryota</taxon>
        <taxon>Viridiplantae</taxon>
        <taxon>Streptophyta</taxon>
        <taxon>Embryophyta</taxon>
        <taxon>Tracheophyta</taxon>
        <taxon>Spermatophyta</taxon>
        <taxon>Magnoliopsida</taxon>
        <taxon>eudicotyledons</taxon>
        <taxon>Gunneridae</taxon>
        <taxon>Pentapetalae</taxon>
        <taxon>rosids</taxon>
        <taxon>malvids</taxon>
        <taxon>Malvales</taxon>
        <taxon>Malvaceae</taxon>
        <taxon>Malvoideae</taxon>
        <taxon>Gossypium</taxon>
    </lineage>
</organism>
<feature type="domain" description="RlpA-like protein double-psi beta-barrel" evidence="1">
    <location>
        <begin position="12"/>
        <end position="71"/>
    </location>
</feature>
<dbReference type="AlphaFoldDB" id="A0A7J9EGD2"/>
<dbReference type="PANTHER" id="PTHR47295:SF2">
    <property type="entry name" value="EG45-LIKE DOMAIN CONTAINING PROTEIN 1-RELATED"/>
    <property type="match status" value="1"/>
</dbReference>
<evidence type="ECO:0000313" key="2">
    <source>
        <dbReference type="EMBL" id="MBA0772079.1"/>
    </source>
</evidence>
<dbReference type="InterPro" id="IPR044206">
    <property type="entry name" value="EGC1/2"/>
</dbReference>
<sequence>MIAVAGDAIRDNGTVFRKILTVTCMGPRNHVPHSCAGNSVTVKIVDHCLSCPSIIDLSQETFTIIVKPVAGSRMSSAKDGGVGDGR</sequence>
<protein>
    <recommendedName>
        <fullName evidence="1">RlpA-like protein double-psi beta-barrel domain-containing protein</fullName>
    </recommendedName>
</protein>
<gene>
    <name evidence="2" type="ORF">Gotri_007516</name>
</gene>
<evidence type="ECO:0000313" key="3">
    <source>
        <dbReference type="Proteomes" id="UP000593568"/>
    </source>
</evidence>
<proteinExistence type="predicted"/>
<dbReference type="SUPFAM" id="SSF50685">
    <property type="entry name" value="Barwin-like endoglucanases"/>
    <property type="match status" value="1"/>
</dbReference>
<dbReference type="Proteomes" id="UP000593568">
    <property type="component" value="Unassembled WGS sequence"/>
</dbReference>
<dbReference type="InterPro" id="IPR036908">
    <property type="entry name" value="RlpA-like_sf"/>
</dbReference>
<keyword evidence="3" id="KW-1185">Reference proteome</keyword>
<dbReference type="GO" id="GO:0009627">
    <property type="term" value="P:systemic acquired resistance"/>
    <property type="evidence" value="ECO:0007669"/>
    <property type="project" value="InterPro"/>
</dbReference>